<evidence type="ECO:0000313" key="1">
    <source>
        <dbReference type="EMBL" id="AIE94359.1"/>
    </source>
</evidence>
<name>A0A075FSQ1_9ARCH</name>
<proteinExistence type="predicted"/>
<sequence>MDVEFEEFDTVEEIFLYMACVASPMKNILPINSYKGYICSIIPLSHSDTDTYLMVYTKGTLENGILEFDVNTKSYKKVESIERSDKTYFVIMSPKRNTIADAAIEKL</sequence>
<organism evidence="1">
    <name type="scientific">uncultured marine thaumarchaeote AD1000_45_G09</name>
    <dbReference type="NCBI Taxonomy" id="1455919"/>
    <lineage>
        <taxon>Archaea</taxon>
        <taxon>Nitrososphaerota</taxon>
        <taxon>environmental samples</taxon>
    </lineage>
</organism>
<reference evidence="1" key="1">
    <citation type="journal article" date="2014" name="Genome Biol. Evol.">
        <title>Pangenome evidence for extensive interdomain horizontal transfer affecting lineage core and shell genes in uncultured planktonic thaumarchaeota and euryarchaeota.</title>
        <authorList>
            <person name="Deschamps P."/>
            <person name="Zivanovic Y."/>
            <person name="Moreira D."/>
            <person name="Rodriguez-Valera F."/>
            <person name="Lopez-Garcia P."/>
        </authorList>
    </citation>
    <scope>NUCLEOTIDE SEQUENCE</scope>
</reference>
<accession>A0A075FSQ1</accession>
<protein>
    <submittedName>
        <fullName evidence="1">Uncharacterized protein</fullName>
    </submittedName>
</protein>
<dbReference type="AlphaFoldDB" id="A0A075FSQ1"/>
<dbReference type="EMBL" id="KF900421">
    <property type="protein sequence ID" value="AIE94359.1"/>
    <property type="molecule type" value="Genomic_DNA"/>
</dbReference>